<dbReference type="PANTHER" id="PTHR42695">
    <property type="entry name" value="GLUTAMINE AMIDOTRANSFERASE YLR126C-RELATED"/>
    <property type="match status" value="1"/>
</dbReference>
<name>A0A3S6QXL6_9LACO</name>
<dbReference type="Pfam" id="PF00117">
    <property type="entry name" value="GATase"/>
    <property type="match status" value="1"/>
</dbReference>
<dbReference type="InterPro" id="IPR044992">
    <property type="entry name" value="ChyE-like"/>
</dbReference>
<evidence type="ECO:0000313" key="3">
    <source>
        <dbReference type="Proteomes" id="UP000324497"/>
    </source>
</evidence>
<proteinExistence type="predicted"/>
<dbReference type="Gene3D" id="3.40.50.880">
    <property type="match status" value="1"/>
</dbReference>
<reference evidence="2 3" key="1">
    <citation type="submission" date="2016-11" db="EMBL/GenBank/DDBJ databases">
        <title>Interaction between Lactobacillus species and yeast in water kefir.</title>
        <authorList>
            <person name="Behr J."/>
            <person name="Xu D."/>
            <person name="Vogel R.F."/>
        </authorList>
    </citation>
    <scope>NUCLEOTIDE SEQUENCE [LARGE SCALE GENOMIC DNA]</scope>
    <source>
        <strain evidence="2 3">TMW 1.1827</strain>
    </source>
</reference>
<feature type="domain" description="Glutamine amidotransferase" evidence="1">
    <location>
        <begin position="42"/>
        <end position="176"/>
    </location>
</feature>
<dbReference type="Proteomes" id="UP000324497">
    <property type="component" value="Chromosome"/>
</dbReference>
<gene>
    <name evidence="2" type="ORF">BSQ50_10575</name>
</gene>
<dbReference type="KEGG" id="lng:BSQ50_10575"/>
<organism evidence="2 3">
    <name type="scientific">Liquorilactobacillus nagelii</name>
    <dbReference type="NCBI Taxonomy" id="82688"/>
    <lineage>
        <taxon>Bacteria</taxon>
        <taxon>Bacillati</taxon>
        <taxon>Bacillota</taxon>
        <taxon>Bacilli</taxon>
        <taxon>Lactobacillales</taxon>
        <taxon>Lactobacillaceae</taxon>
        <taxon>Liquorilactobacillus</taxon>
    </lineage>
</organism>
<dbReference type="CDD" id="cd01741">
    <property type="entry name" value="GATase1_1"/>
    <property type="match status" value="1"/>
</dbReference>
<protein>
    <submittedName>
        <fullName evidence="2">GMP synthase</fullName>
    </submittedName>
</protein>
<sequence length="224" mass="25295">MRVNIIQHTPNERPGLILDWTQNHQHQVGIYHPYQFQGVLPTAAETDLLIILGGPMSPNDHFSWLENERQLIQTLLYLRRPIFGVCLGAQQIVKTLGGTIKAAPVKEVGWAPVKLENQIIPNLPAKMSVLHWHQDTFSIPTGAIRLFSSELVPHQGFLYRHNVLGLQFHLEVASLNIREMLINDGSYLNGSAFKTSCQKILSQPVPPINQRVLFQLLDFICANN</sequence>
<dbReference type="RefSeq" id="WP_148127173.1">
    <property type="nucleotide sequence ID" value="NZ_CP018180.1"/>
</dbReference>
<dbReference type="InterPro" id="IPR017926">
    <property type="entry name" value="GATASE"/>
</dbReference>
<dbReference type="AlphaFoldDB" id="A0A3S6QXL6"/>
<dbReference type="PANTHER" id="PTHR42695:SF5">
    <property type="entry name" value="GLUTAMINE AMIDOTRANSFERASE YLR126C-RELATED"/>
    <property type="match status" value="1"/>
</dbReference>
<accession>A0A3S6QXL6</accession>
<keyword evidence="3" id="KW-1185">Reference proteome</keyword>
<dbReference type="PROSITE" id="PS51273">
    <property type="entry name" value="GATASE_TYPE_1"/>
    <property type="match status" value="1"/>
</dbReference>
<dbReference type="SUPFAM" id="SSF52317">
    <property type="entry name" value="Class I glutamine amidotransferase-like"/>
    <property type="match status" value="1"/>
</dbReference>
<evidence type="ECO:0000259" key="1">
    <source>
        <dbReference type="Pfam" id="PF00117"/>
    </source>
</evidence>
<dbReference type="EMBL" id="CP018180">
    <property type="protein sequence ID" value="AUJ32941.1"/>
    <property type="molecule type" value="Genomic_DNA"/>
</dbReference>
<evidence type="ECO:0000313" key="2">
    <source>
        <dbReference type="EMBL" id="AUJ32941.1"/>
    </source>
</evidence>
<dbReference type="GO" id="GO:0005829">
    <property type="term" value="C:cytosol"/>
    <property type="evidence" value="ECO:0007669"/>
    <property type="project" value="TreeGrafter"/>
</dbReference>
<dbReference type="InterPro" id="IPR029062">
    <property type="entry name" value="Class_I_gatase-like"/>
</dbReference>